<comment type="caution">
    <text evidence="2">The sequence shown here is derived from an EMBL/GenBank/DDBJ whole genome shotgun (WGS) entry which is preliminary data.</text>
</comment>
<dbReference type="CDD" id="cd02238">
    <property type="entry name" value="cupin_KdgF"/>
    <property type="match status" value="1"/>
</dbReference>
<dbReference type="SUPFAM" id="SSF51182">
    <property type="entry name" value="RmlC-like cupins"/>
    <property type="match status" value="1"/>
</dbReference>
<evidence type="ECO:0000313" key="3">
    <source>
        <dbReference type="Proteomes" id="UP000308181"/>
    </source>
</evidence>
<dbReference type="Pfam" id="PF07883">
    <property type="entry name" value="Cupin_2"/>
    <property type="match status" value="1"/>
</dbReference>
<dbReference type="InterPro" id="IPR013096">
    <property type="entry name" value="Cupin_2"/>
</dbReference>
<gene>
    <name evidence="2" type="ORF">FA046_07325</name>
</gene>
<dbReference type="Gene3D" id="2.60.120.10">
    <property type="entry name" value="Jelly Rolls"/>
    <property type="match status" value="1"/>
</dbReference>
<feature type="domain" description="Cupin type-2" evidence="1">
    <location>
        <begin position="38"/>
        <end position="95"/>
    </location>
</feature>
<protein>
    <submittedName>
        <fullName evidence="2">Cupin domain-containing protein</fullName>
    </submittedName>
</protein>
<dbReference type="PIRSF" id="PIRSF029883">
    <property type="entry name" value="KdgF"/>
    <property type="match status" value="1"/>
</dbReference>
<dbReference type="EMBL" id="SWBP01000002">
    <property type="protein sequence ID" value="TKB98918.1"/>
    <property type="molecule type" value="Genomic_DNA"/>
</dbReference>
<dbReference type="Proteomes" id="UP000308181">
    <property type="component" value="Unassembled WGS sequence"/>
</dbReference>
<dbReference type="AlphaFoldDB" id="A0A4U1C034"/>
<evidence type="ECO:0000259" key="1">
    <source>
        <dbReference type="Pfam" id="PF07883"/>
    </source>
</evidence>
<reference evidence="2 3" key="1">
    <citation type="submission" date="2019-04" db="EMBL/GenBank/DDBJ databases">
        <title>Pedobacter sp. AR-3-17 sp. nov., isolated from Arctic soil.</title>
        <authorList>
            <person name="Dahal R.H."/>
            <person name="Kim D.-U."/>
        </authorList>
    </citation>
    <scope>NUCLEOTIDE SEQUENCE [LARGE SCALE GENOMIC DNA]</scope>
    <source>
        <strain evidence="2 3">AR-3-17</strain>
    </source>
</reference>
<keyword evidence="3" id="KW-1185">Reference proteome</keyword>
<dbReference type="OrthoDB" id="9811153at2"/>
<dbReference type="PANTHER" id="PTHR40112:SF1">
    <property type="entry name" value="H2HPP ISOMERASE"/>
    <property type="match status" value="1"/>
</dbReference>
<evidence type="ECO:0000313" key="2">
    <source>
        <dbReference type="EMBL" id="TKB98918.1"/>
    </source>
</evidence>
<organism evidence="2 3">
    <name type="scientific">Pedobacter cryophilus</name>
    <dbReference type="NCBI Taxonomy" id="2571271"/>
    <lineage>
        <taxon>Bacteria</taxon>
        <taxon>Pseudomonadati</taxon>
        <taxon>Bacteroidota</taxon>
        <taxon>Sphingobacteriia</taxon>
        <taxon>Sphingobacteriales</taxon>
        <taxon>Sphingobacteriaceae</taxon>
        <taxon>Pedobacter</taxon>
    </lineage>
</organism>
<dbReference type="InterPro" id="IPR011051">
    <property type="entry name" value="RmlC_Cupin_sf"/>
</dbReference>
<dbReference type="InterPro" id="IPR052535">
    <property type="entry name" value="Bacilysin_H2HPP_isomerase"/>
</dbReference>
<name>A0A4U1C034_9SPHI</name>
<proteinExistence type="predicted"/>
<dbReference type="InterPro" id="IPR025499">
    <property type="entry name" value="KdgF"/>
</dbReference>
<dbReference type="InterPro" id="IPR014710">
    <property type="entry name" value="RmlC-like_jellyroll"/>
</dbReference>
<dbReference type="PANTHER" id="PTHR40112">
    <property type="entry name" value="H2HPP ISOMERASE"/>
    <property type="match status" value="1"/>
</dbReference>
<dbReference type="RefSeq" id="WP_136825732.1">
    <property type="nucleotide sequence ID" value="NZ_SWBP01000002.1"/>
</dbReference>
<accession>A0A4U1C034</accession>
<sequence>MIQTNPFQIEEEIAWEYATEGITRQIFGFNDQMMMVKVKFEKGAVGSIHQHIHTQSTYVESGLFEITIEGEKKVLKPGDGFFVEPNLWHGAFALEAGVLIDVFNPIRADFLNQKS</sequence>